<evidence type="ECO:0000259" key="2">
    <source>
        <dbReference type="PROSITE" id="PS50086"/>
    </source>
</evidence>
<dbReference type="Gene3D" id="1.10.8.270">
    <property type="entry name" value="putative rabgap domain of human tbc1 domain family member 14 like domains"/>
    <property type="match status" value="1"/>
</dbReference>
<dbReference type="EMBL" id="LSSL01007401">
    <property type="protein sequence ID" value="OLY78015.1"/>
    <property type="molecule type" value="Genomic_DNA"/>
</dbReference>
<dbReference type="PROSITE" id="PS50086">
    <property type="entry name" value="TBC_RABGAP"/>
    <property type="match status" value="1"/>
</dbReference>
<accession>A0A1R0GM90</accession>
<proteinExistence type="predicted"/>
<protein>
    <submittedName>
        <fullName evidence="3">GTPase-activating protein GYP2</fullName>
    </submittedName>
</protein>
<dbReference type="SMART" id="SM00164">
    <property type="entry name" value="TBC"/>
    <property type="match status" value="1"/>
</dbReference>
<dbReference type="Gene3D" id="1.10.472.80">
    <property type="entry name" value="Ypt/Rab-GAP domain of gyp1p, domain 3"/>
    <property type="match status" value="1"/>
</dbReference>
<evidence type="ECO:0000313" key="4">
    <source>
        <dbReference type="Proteomes" id="UP000187455"/>
    </source>
</evidence>
<dbReference type="SUPFAM" id="SSF47923">
    <property type="entry name" value="Ypt/Rab-GAP domain of gyp1p"/>
    <property type="match status" value="2"/>
</dbReference>
<dbReference type="InterPro" id="IPR011993">
    <property type="entry name" value="PH-like_dom_sf"/>
</dbReference>
<dbReference type="AlphaFoldDB" id="A0A1R0GM90"/>
<dbReference type="PANTHER" id="PTHR47219">
    <property type="entry name" value="RAB GTPASE-ACTIVATING PROTEIN 1-LIKE"/>
    <property type="match status" value="1"/>
</dbReference>
<dbReference type="Pfam" id="PF00566">
    <property type="entry name" value="RabGAP-TBC"/>
    <property type="match status" value="1"/>
</dbReference>
<name>A0A1R0GM90_9FUNG</name>
<dbReference type="Proteomes" id="UP000187455">
    <property type="component" value="Unassembled WGS sequence"/>
</dbReference>
<dbReference type="InterPro" id="IPR050302">
    <property type="entry name" value="Rab_GAP_TBC_domain"/>
</dbReference>
<feature type="domain" description="Rab-GAP TBC" evidence="2">
    <location>
        <begin position="425"/>
        <end position="614"/>
    </location>
</feature>
<dbReference type="InterPro" id="IPR035969">
    <property type="entry name" value="Rab-GAP_TBC_sf"/>
</dbReference>
<dbReference type="InterPro" id="IPR004182">
    <property type="entry name" value="GRAM"/>
</dbReference>
<dbReference type="Gene3D" id="2.30.29.30">
    <property type="entry name" value="Pleckstrin-homology domain (PH domain)/Phosphotyrosine-binding domain (PTB)"/>
    <property type="match status" value="1"/>
</dbReference>
<gene>
    <name evidence="3" type="ORF">AYI68_g7945</name>
</gene>
<dbReference type="Pfam" id="PF02893">
    <property type="entry name" value="GRAM"/>
    <property type="match status" value="1"/>
</dbReference>
<organism evidence="3 4">
    <name type="scientific">Smittium mucronatum</name>
    <dbReference type="NCBI Taxonomy" id="133383"/>
    <lineage>
        <taxon>Eukaryota</taxon>
        <taxon>Fungi</taxon>
        <taxon>Fungi incertae sedis</taxon>
        <taxon>Zoopagomycota</taxon>
        <taxon>Kickxellomycotina</taxon>
        <taxon>Harpellomycetes</taxon>
        <taxon>Harpellales</taxon>
        <taxon>Legeriomycetaceae</taxon>
        <taxon>Smittium</taxon>
    </lineage>
</organism>
<dbReference type="GO" id="GO:0005096">
    <property type="term" value="F:GTPase activator activity"/>
    <property type="evidence" value="ECO:0007669"/>
    <property type="project" value="TreeGrafter"/>
</dbReference>
<evidence type="ECO:0000313" key="3">
    <source>
        <dbReference type="EMBL" id="OLY78015.1"/>
    </source>
</evidence>
<dbReference type="OrthoDB" id="17687at2759"/>
<dbReference type="InterPro" id="IPR000195">
    <property type="entry name" value="Rab-GAP-TBC_dom"/>
</dbReference>
<reference evidence="3 4" key="1">
    <citation type="journal article" date="2016" name="Mol. Biol. Evol.">
        <title>Genome-Wide Survey of Gut Fungi (Harpellales) Reveals the First Horizontally Transferred Ubiquitin Gene from a Mosquito Host.</title>
        <authorList>
            <person name="Wang Y."/>
            <person name="White M.M."/>
            <person name="Kvist S."/>
            <person name="Moncalvo J.M."/>
        </authorList>
    </citation>
    <scope>NUCLEOTIDE SEQUENCE [LARGE SCALE GENOMIC DNA]</scope>
    <source>
        <strain evidence="3 4">ALG-7-W6</strain>
    </source>
</reference>
<keyword evidence="4" id="KW-1185">Reference proteome</keyword>
<sequence>MFILPVQAELSPFWSVAKSAKYFHIEESVSNNKHLMGTLLTTIQNVIETKPPPYRIAFQPVVGLDKFIIVATAEDFEEIEIDWKWLTEKVKTKGGSSDDGLSVETRAGQVYNFSNMFNRDEAYEVLLQLTTNVVKRILQNSEFTTSQQESSSNDNSATSKGFNINSKKLVKVGKTLAQDIAQQKIEEELFDYYGLPPSETLISTLSDAKLSVNKQISVYNGSLNLTTNFLTYHSSDFKGCKLVLPLSAIKKIERFPTENLTKKRGYHILITTWHLSDINIFVYTNLPSCDKWCDQLKQLLKIIFQANSSSPQDEATKKPLPLKYFLQSSQSELLLKEYTEKKDLIILSPEVSASELTSDSQSKSSPIEHKSLVNTGFGSEFGYPNETLNYREKTRQKLWYDLMSVQGRNLTFFRQADFDRLVRIGPPNKLRGEVWELCSGSIYNRLLNPGFYQSLSEVVPDSRLLASIEEIEKDLPRSLPEYRAYQNPKGINSLRNVLISYATKNPELGYCQAMNMIVSVLLINMGEEQAFWLLVSICEQLLTGYYTPSMYGALVDMSIMQKLYEQSLPEQASHLAKHDIQISMVCLPMFLSLFINNMPLKFAMRVLDLFFLFGPNFLFQIMLAIFKINNKAIMSLDDDGTFMDLFKRYFNELDMPAYPLNSKRQSNPKASQVTKFHELLYIALKDYEYVNKNMIYKMRKSHQLQVVHSVEDFAKRTALRNLVDTCGFNKEQLSNLYDYFYASLFYSTSNNPDRTDRGHQKNEIHNAQKFYLSVTDYRICLDIYGFIQFVGHFAIWARKDIEGLSDRTRISKQKKQQKIITSVNKKGPNTENTPLKTGVDSNVDPLKKKTIPEQKNTNGFETLFENPNSFLVKFFRFTSSIPHPTRVYSSFSDVNYEDMSSDTIERSSDVVSLADINEPSIEMMEDEFEDLDLLDNVDTQSILEPEKLELSRIITQRTESSQISNELVLSPAQMSISQNEMESKSLSLEKIRVSFQQCLLAISKFVNSDLLTRIDTLFSIYQTNEKERCLLLEDLFSFSEGILYLSKYTTEPELSQDILHAVSDFIKYQINGGESRANSGEEDHHLTVKPSELRLGILMFPPLEYFFDVELPLTFDKITNNPPKYKRPYHHLKITSNAIPSFSDNLD</sequence>
<evidence type="ECO:0000256" key="1">
    <source>
        <dbReference type="SAM" id="MobiDB-lite"/>
    </source>
</evidence>
<feature type="compositionally biased region" description="Polar residues" evidence="1">
    <location>
        <begin position="819"/>
        <end position="835"/>
    </location>
</feature>
<dbReference type="GO" id="GO:0031267">
    <property type="term" value="F:small GTPase binding"/>
    <property type="evidence" value="ECO:0007669"/>
    <property type="project" value="TreeGrafter"/>
</dbReference>
<dbReference type="STRING" id="133383.A0A1R0GM90"/>
<comment type="caution">
    <text evidence="3">The sequence shown here is derived from an EMBL/GenBank/DDBJ whole genome shotgun (WGS) entry which is preliminary data.</text>
</comment>
<dbReference type="PANTHER" id="PTHR47219:SF20">
    <property type="entry name" value="TBC1 DOMAIN FAMILY MEMBER 2B"/>
    <property type="match status" value="1"/>
</dbReference>
<feature type="region of interest" description="Disordered" evidence="1">
    <location>
        <begin position="815"/>
        <end position="846"/>
    </location>
</feature>